<reference evidence="2" key="1">
    <citation type="submission" date="2021-06" db="EMBL/GenBank/DDBJ databases">
        <title>Parelaphostrongylus tenuis whole genome reference sequence.</title>
        <authorList>
            <person name="Garwood T.J."/>
            <person name="Larsen P.A."/>
            <person name="Fountain-Jones N.M."/>
            <person name="Garbe J.R."/>
            <person name="Macchietto M.G."/>
            <person name="Kania S.A."/>
            <person name="Gerhold R.W."/>
            <person name="Richards J.E."/>
            <person name="Wolf T.M."/>
        </authorList>
    </citation>
    <scope>NUCLEOTIDE SEQUENCE</scope>
    <source>
        <strain evidence="2">MNPRO001-30</strain>
        <tissue evidence="2">Meninges</tissue>
    </source>
</reference>
<name>A0AAD5MU80_PARTN</name>
<accession>A0AAD5MU80</accession>
<feature type="compositionally biased region" description="Basic and acidic residues" evidence="1">
    <location>
        <begin position="1"/>
        <end position="19"/>
    </location>
</feature>
<dbReference type="EMBL" id="JAHQIW010000921">
    <property type="protein sequence ID" value="KAJ1350669.1"/>
    <property type="molecule type" value="Genomic_DNA"/>
</dbReference>
<organism evidence="2 3">
    <name type="scientific">Parelaphostrongylus tenuis</name>
    <name type="common">Meningeal worm</name>
    <dbReference type="NCBI Taxonomy" id="148309"/>
    <lineage>
        <taxon>Eukaryota</taxon>
        <taxon>Metazoa</taxon>
        <taxon>Ecdysozoa</taxon>
        <taxon>Nematoda</taxon>
        <taxon>Chromadorea</taxon>
        <taxon>Rhabditida</taxon>
        <taxon>Rhabditina</taxon>
        <taxon>Rhabditomorpha</taxon>
        <taxon>Strongyloidea</taxon>
        <taxon>Metastrongylidae</taxon>
        <taxon>Parelaphostrongylus</taxon>
    </lineage>
</organism>
<proteinExistence type="predicted"/>
<evidence type="ECO:0000313" key="3">
    <source>
        <dbReference type="Proteomes" id="UP001196413"/>
    </source>
</evidence>
<protein>
    <submittedName>
        <fullName evidence="2">Uncharacterized protein</fullName>
    </submittedName>
</protein>
<feature type="region of interest" description="Disordered" evidence="1">
    <location>
        <begin position="1"/>
        <end position="21"/>
    </location>
</feature>
<comment type="caution">
    <text evidence="2">The sequence shown here is derived from an EMBL/GenBank/DDBJ whole genome shotgun (WGS) entry which is preliminary data.</text>
</comment>
<sequence length="104" mass="11898">MIDRVCDGTSSDDKRRTRDGAPSGVTLCKPFAVKRSKLVSRGHQVNDEVRCSKHYYDFSQNFPSMANQIKTAPDELKWTKFVCENVRQTKQRQCYLFSESDASA</sequence>
<keyword evidence="3" id="KW-1185">Reference proteome</keyword>
<evidence type="ECO:0000313" key="2">
    <source>
        <dbReference type="EMBL" id="KAJ1350669.1"/>
    </source>
</evidence>
<dbReference type="AlphaFoldDB" id="A0AAD5MU80"/>
<dbReference type="Proteomes" id="UP001196413">
    <property type="component" value="Unassembled WGS sequence"/>
</dbReference>
<evidence type="ECO:0000256" key="1">
    <source>
        <dbReference type="SAM" id="MobiDB-lite"/>
    </source>
</evidence>
<gene>
    <name evidence="2" type="ORF">KIN20_006525</name>
</gene>